<comment type="caution">
    <text evidence="1">The sequence shown here is derived from an EMBL/GenBank/DDBJ whole genome shotgun (WGS) entry which is preliminary data.</text>
</comment>
<dbReference type="EMBL" id="PXNP01000083">
    <property type="protein sequence ID" value="PSF06198.1"/>
    <property type="molecule type" value="Genomic_DNA"/>
</dbReference>
<reference evidence="1 2" key="1">
    <citation type="submission" date="2018-03" db="EMBL/GenBank/DDBJ databases">
        <title>Marinobacter brunus sp. nov., a marine bacterium of Gamma-proteobacteria isolated from the surface seawater of the South China Sea.</title>
        <authorList>
            <person name="Cheng H."/>
            <person name="Wu Y.-H."/>
            <person name="Xamxidin M."/>
            <person name="Xu X.-W."/>
        </authorList>
    </citation>
    <scope>NUCLEOTIDE SEQUENCE [LARGE SCALE GENOMIC DNA]</scope>
    <source>
        <strain evidence="1 2">NH169-3</strain>
    </source>
</reference>
<name>A0A2T1K858_9GAMM</name>
<dbReference type="RefSeq" id="WP_106762597.1">
    <property type="nucleotide sequence ID" value="NZ_PXNP01000083.1"/>
</dbReference>
<gene>
    <name evidence="1" type="ORF">C7H09_11225</name>
</gene>
<dbReference type="Pfam" id="PF20227">
    <property type="entry name" value="DUF6586"/>
    <property type="match status" value="1"/>
</dbReference>
<proteinExistence type="predicted"/>
<protein>
    <submittedName>
        <fullName evidence="1">Uncharacterized protein</fullName>
    </submittedName>
</protein>
<dbReference type="InterPro" id="IPR046493">
    <property type="entry name" value="DUF6586"/>
</dbReference>
<keyword evidence="2" id="KW-1185">Reference proteome</keyword>
<sequence length="165" mass="18171">MAQQWPSLVNEKLFLARTLLARLEQTPSSSAAAMPVAEQKALEQGAIELMLRGRQLLLTAIARLHQNKTAMPSSIEQLEALFPYPVAEAEHLRELATTAGSWWQHLAELEAALSKPSEAKKHKAADNLIAVSANHGPDRSCKALHNSLSAMAKFVRVLTEQHSEY</sequence>
<evidence type="ECO:0000313" key="2">
    <source>
        <dbReference type="Proteomes" id="UP000239866"/>
    </source>
</evidence>
<evidence type="ECO:0000313" key="1">
    <source>
        <dbReference type="EMBL" id="PSF06198.1"/>
    </source>
</evidence>
<organism evidence="1 2">
    <name type="scientific">Marinobacter fuscus</name>
    <dbReference type="NCBI Taxonomy" id="2109942"/>
    <lineage>
        <taxon>Bacteria</taxon>
        <taxon>Pseudomonadati</taxon>
        <taxon>Pseudomonadota</taxon>
        <taxon>Gammaproteobacteria</taxon>
        <taxon>Pseudomonadales</taxon>
        <taxon>Marinobacteraceae</taxon>
        <taxon>Marinobacter</taxon>
    </lineage>
</organism>
<dbReference type="AlphaFoldDB" id="A0A2T1K858"/>
<accession>A0A2T1K858</accession>
<dbReference type="Proteomes" id="UP000239866">
    <property type="component" value="Unassembled WGS sequence"/>
</dbReference>
<dbReference type="OrthoDB" id="6366876at2"/>